<accession>A0A2I0QXX4</accession>
<dbReference type="Pfam" id="PF04630">
    <property type="entry name" value="Phage_TTP_1"/>
    <property type="match status" value="1"/>
</dbReference>
<organism evidence="1 2">
    <name type="scientific">Halalkalibacillus sediminis</name>
    <dbReference type="NCBI Taxonomy" id="2018042"/>
    <lineage>
        <taxon>Bacteria</taxon>
        <taxon>Bacillati</taxon>
        <taxon>Bacillota</taxon>
        <taxon>Bacilli</taxon>
        <taxon>Bacillales</taxon>
        <taxon>Bacillaceae</taxon>
        <taxon>Halalkalibacillus</taxon>
    </lineage>
</organism>
<evidence type="ECO:0000313" key="1">
    <source>
        <dbReference type="EMBL" id="PKR79186.1"/>
    </source>
</evidence>
<sequence length="229" mass="25000">MRRKIMKQGNLLKLDLQHFAEEKNYRASTGVDQLYYAVLDESGAGIITGDVDLVDFVQTITVEMPQEAVRAYGSDKTAEIAVANGNVSVSGAFHKLPVEVRQTLLGLETVDGLSSYGAGDNPPYVACVFAKTHEDGSKEWVGLTKGLFMRPNINAQTKNESVQFSPDEISGQFMERPVDGFEKEKTVVFGYDESGESANRDKLFQKIFGVAYPNTTTTTSSTTTTTTSA</sequence>
<proteinExistence type="predicted"/>
<dbReference type="Proteomes" id="UP000243524">
    <property type="component" value="Unassembled WGS sequence"/>
</dbReference>
<dbReference type="AlphaFoldDB" id="A0A2I0QXX4"/>
<dbReference type="InterPro" id="IPR006490">
    <property type="entry name" value="Maj_tail_phi13"/>
</dbReference>
<keyword evidence="2" id="KW-1185">Reference proteome</keyword>
<dbReference type="EMBL" id="PJNH01000001">
    <property type="protein sequence ID" value="PKR79186.1"/>
    <property type="molecule type" value="Genomic_DNA"/>
</dbReference>
<gene>
    <name evidence="1" type="ORF">CEY16_05415</name>
</gene>
<dbReference type="NCBIfam" id="TIGR01603">
    <property type="entry name" value="maj_tail_phi13"/>
    <property type="match status" value="1"/>
</dbReference>
<evidence type="ECO:0000313" key="2">
    <source>
        <dbReference type="Proteomes" id="UP000243524"/>
    </source>
</evidence>
<dbReference type="InterPro" id="IPR006724">
    <property type="entry name" value="Phage_TTP"/>
</dbReference>
<comment type="caution">
    <text evidence="1">The sequence shown here is derived from an EMBL/GenBank/DDBJ whole genome shotgun (WGS) entry which is preliminary data.</text>
</comment>
<protein>
    <submittedName>
        <fullName evidence="1">Phage tail protein</fullName>
    </submittedName>
</protein>
<name>A0A2I0QXX4_9BACI</name>
<reference evidence="1 2" key="1">
    <citation type="submission" date="2017-06" db="EMBL/GenBank/DDBJ databases">
        <title>the draft geome sequence of Illustriluteabacillus marina B3227.</title>
        <authorList>
            <person name="He R.-H."/>
            <person name="Du Z.-J."/>
        </authorList>
    </citation>
    <scope>NUCLEOTIDE SEQUENCE [LARGE SCALE GENOMIC DNA]</scope>
    <source>
        <strain evidence="1 2">B3227</strain>
    </source>
</reference>